<proteinExistence type="predicted"/>
<evidence type="ECO:0000313" key="2">
    <source>
        <dbReference type="Proteomes" id="UP000070224"/>
    </source>
</evidence>
<evidence type="ECO:0000313" key="1">
    <source>
        <dbReference type="EMBL" id="KXB73237.1"/>
    </source>
</evidence>
<dbReference type="AlphaFoldDB" id="A0A134AZX3"/>
<dbReference type="EMBL" id="LSDK01000142">
    <property type="protein sequence ID" value="KXB73237.1"/>
    <property type="molecule type" value="Genomic_DNA"/>
</dbReference>
<accession>A0A134AZX3</accession>
<dbReference type="PATRIC" id="fig|322095.3.peg.2093"/>
<dbReference type="Proteomes" id="UP000070224">
    <property type="component" value="Unassembled WGS sequence"/>
</dbReference>
<name>A0A134AZX3_9PORP</name>
<reference evidence="2" key="1">
    <citation type="submission" date="2016-01" db="EMBL/GenBank/DDBJ databases">
        <authorList>
            <person name="Mitreva M."/>
            <person name="Pepin K.H."/>
            <person name="Mihindukulasuriya K.A."/>
            <person name="Fulton R."/>
            <person name="Fronick C."/>
            <person name="O'Laughlin M."/>
            <person name="Miner T."/>
            <person name="Herter B."/>
            <person name="Rosa B.A."/>
            <person name="Cordes M."/>
            <person name="Tomlinson C."/>
            <person name="Wollam A."/>
            <person name="Palsikar V.B."/>
            <person name="Mardis E.R."/>
            <person name="Wilson R.K."/>
        </authorList>
    </citation>
    <scope>NUCLEOTIDE SEQUENCE [LARGE SCALE GENOMIC DNA]</scope>
    <source>
        <strain evidence="2">KA00683</strain>
    </source>
</reference>
<protein>
    <submittedName>
        <fullName evidence="1">Uncharacterized protein</fullName>
    </submittedName>
</protein>
<comment type="caution">
    <text evidence="1">The sequence shown here is derived from an EMBL/GenBank/DDBJ whole genome shotgun (WGS) entry which is preliminary data.</text>
</comment>
<keyword evidence="2" id="KW-1185">Reference proteome</keyword>
<gene>
    <name evidence="1" type="ORF">HMPREF3185_02122</name>
</gene>
<organism evidence="1 2">
    <name type="scientific">Porphyromonas somerae</name>
    <dbReference type="NCBI Taxonomy" id="322095"/>
    <lineage>
        <taxon>Bacteria</taxon>
        <taxon>Pseudomonadati</taxon>
        <taxon>Bacteroidota</taxon>
        <taxon>Bacteroidia</taxon>
        <taxon>Bacteroidales</taxon>
        <taxon>Porphyromonadaceae</taxon>
        <taxon>Porphyromonas</taxon>
    </lineage>
</organism>
<sequence>MRPVLLGEWTSTGHIYEPVLLRASTSTDHFADQYYFDFPSRKKATNTYYCR</sequence>